<evidence type="ECO:0000313" key="5">
    <source>
        <dbReference type="Proteomes" id="UP000232722"/>
    </source>
</evidence>
<dbReference type="CDD" id="cd06464">
    <property type="entry name" value="ACD_sHsps-like"/>
    <property type="match status" value="1"/>
</dbReference>
<proteinExistence type="inferred from homology"/>
<reference evidence="4 5" key="1">
    <citation type="submission" date="2016-04" db="EMBL/GenBank/DDBJ databases">
        <title>Genome analyses suggest a sexual origin of heterokaryosis in a supposedly ancient asexual fungus.</title>
        <authorList>
            <person name="Ropars J."/>
            <person name="Sedzielewska K."/>
            <person name="Noel J."/>
            <person name="Charron P."/>
            <person name="Farinelli L."/>
            <person name="Marton T."/>
            <person name="Kruger M."/>
            <person name="Pelin A."/>
            <person name="Brachmann A."/>
            <person name="Corradi N."/>
        </authorList>
    </citation>
    <scope>NUCLEOTIDE SEQUENCE [LARGE SCALE GENOMIC DNA]</scope>
    <source>
        <strain evidence="4 5">A5</strain>
    </source>
</reference>
<dbReference type="InterPro" id="IPR008978">
    <property type="entry name" value="HSP20-like_chaperone"/>
</dbReference>
<comment type="similarity">
    <text evidence="1 2">Belongs to the small heat shock protein (HSP20) family.</text>
</comment>
<organism evidence="4 5">
    <name type="scientific">Rhizophagus irregularis</name>
    <dbReference type="NCBI Taxonomy" id="588596"/>
    <lineage>
        <taxon>Eukaryota</taxon>
        <taxon>Fungi</taxon>
        <taxon>Fungi incertae sedis</taxon>
        <taxon>Mucoromycota</taxon>
        <taxon>Glomeromycotina</taxon>
        <taxon>Glomeromycetes</taxon>
        <taxon>Glomerales</taxon>
        <taxon>Glomeraceae</taxon>
        <taxon>Rhizophagus</taxon>
    </lineage>
</organism>
<dbReference type="AlphaFoldDB" id="A0A2N0PCJ3"/>
<dbReference type="Proteomes" id="UP000232722">
    <property type="component" value="Unassembled WGS sequence"/>
</dbReference>
<name>A0A2N0PCJ3_9GLOM</name>
<evidence type="ECO:0000259" key="3">
    <source>
        <dbReference type="PROSITE" id="PS01031"/>
    </source>
</evidence>
<dbReference type="VEuPathDB" id="FungiDB:RhiirA1_322740"/>
<evidence type="ECO:0000256" key="1">
    <source>
        <dbReference type="PROSITE-ProRule" id="PRU00285"/>
    </source>
</evidence>
<dbReference type="Gene3D" id="2.60.40.790">
    <property type="match status" value="1"/>
</dbReference>
<dbReference type="Pfam" id="PF00011">
    <property type="entry name" value="HSP20"/>
    <property type="match status" value="1"/>
</dbReference>
<dbReference type="InterPro" id="IPR002068">
    <property type="entry name" value="A-crystallin/Hsp20_dom"/>
</dbReference>
<gene>
    <name evidence="4" type="ORF">RhiirA5_422092</name>
</gene>
<comment type="caution">
    <text evidence="4">The sequence shown here is derived from an EMBL/GenBank/DDBJ whole genome shotgun (WGS) entry which is preliminary data.</text>
</comment>
<evidence type="ECO:0000313" key="4">
    <source>
        <dbReference type="EMBL" id="PKC04547.1"/>
    </source>
</evidence>
<reference evidence="4 5" key="2">
    <citation type="submission" date="2017-09" db="EMBL/GenBank/DDBJ databases">
        <title>Extensive intraspecific genome diversity in a model arbuscular mycorrhizal fungus.</title>
        <authorList>
            <person name="Chen E.C."/>
            <person name="Morin E."/>
            <person name="Beaudet D."/>
            <person name="Noel J."/>
            <person name="Ndikumana S."/>
            <person name="Charron P."/>
            <person name="St-Onge C."/>
            <person name="Giorgi J."/>
            <person name="Grigoriev I.V."/>
            <person name="Roux C."/>
            <person name="Martin F.M."/>
            <person name="Corradi N."/>
        </authorList>
    </citation>
    <scope>NUCLEOTIDE SEQUENCE [LARGE SCALE GENOMIC DNA]</scope>
    <source>
        <strain evidence="4 5">A5</strain>
    </source>
</reference>
<protein>
    <recommendedName>
        <fullName evidence="3">SHSP domain-containing protein</fullName>
    </recommendedName>
</protein>
<evidence type="ECO:0000256" key="2">
    <source>
        <dbReference type="RuleBase" id="RU003616"/>
    </source>
</evidence>
<dbReference type="EMBL" id="LLXJ01000990">
    <property type="protein sequence ID" value="PKC04547.1"/>
    <property type="molecule type" value="Genomic_DNA"/>
</dbReference>
<dbReference type="PROSITE" id="PS01031">
    <property type="entry name" value="SHSP"/>
    <property type="match status" value="1"/>
</dbReference>
<feature type="domain" description="SHSP" evidence="3">
    <location>
        <begin position="1"/>
        <end position="89"/>
    </location>
</feature>
<dbReference type="SUPFAM" id="SSF49764">
    <property type="entry name" value="HSP20-like chaperones"/>
    <property type="match status" value="1"/>
</dbReference>
<accession>A0A2N0PCJ3</accession>
<sequence length="89" mass="10238">MKLRIYSQCRIASMNWVKIKLTLLSSPKKDQKFQEGKTLVQERRYGNFSSNISLSPNIKAEEVTAKFENGILEMRFPKSAPSCKKIDVI</sequence>